<dbReference type="EMBL" id="MLYV02000001">
    <property type="protein sequence ID" value="PSS38146.1"/>
    <property type="molecule type" value="Genomic_DNA"/>
</dbReference>
<name>A0A2R6S793_9APHY</name>
<dbReference type="InterPro" id="IPR036047">
    <property type="entry name" value="F-box-like_dom_sf"/>
</dbReference>
<keyword evidence="3" id="KW-1185">Reference proteome</keyword>
<dbReference type="SUPFAM" id="SSF81383">
    <property type="entry name" value="F-box domain"/>
    <property type="match status" value="1"/>
</dbReference>
<reference evidence="2 3" key="1">
    <citation type="submission" date="2018-02" db="EMBL/GenBank/DDBJ databases">
        <title>Genome sequence of the basidiomycete white-rot fungus Phlebia centrifuga.</title>
        <authorList>
            <person name="Granchi Z."/>
            <person name="Peng M."/>
            <person name="de Vries R.P."/>
            <person name="Hilden K."/>
            <person name="Makela M.R."/>
            <person name="Grigoriev I."/>
            <person name="Riley R."/>
        </authorList>
    </citation>
    <scope>NUCLEOTIDE SEQUENCE [LARGE SCALE GENOMIC DNA]</scope>
    <source>
        <strain evidence="2 3">FBCC195</strain>
    </source>
</reference>
<evidence type="ECO:0000313" key="3">
    <source>
        <dbReference type="Proteomes" id="UP000186601"/>
    </source>
</evidence>
<organism evidence="2 3">
    <name type="scientific">Hermanssonia centrifuga</name>
    <dbReference type="NCBI Taxonomy" id="98765"/>
    <lineage>
        <taxon>Eukaryota</taxon>
        <taxon>Fungi</taxon>
        <taxon>Dikarya</taxon>
        <taxon>Basidiomycota</taxon>
        <taxon>Agaricomycotina</taxon>
        <taxon>Agaricomycetes</taxon>
        <taxon>Polyporales</taxon>
        <taxon>Meruliaceae</taxon>
        <taxon>Hermanssonia</taxon>
    </lineage>
</organism>
<protein>
    <recommendedName>
        <fullName evidence="1">F-box domain-containing protein</fullName>
    </recommendedName>
</protein>
<comment type="caution">
    <text evidence="2">The sequence shown here is derived from an EMBL/GenBank/DDBJ whole genome shotgun (WGS) entry which is preliminary data.</text>
</comment>
<feature type="domain" description="F-box" evidence="1">
    <location>
        <begin position="1"/>
        <end position="49"/>
    </location>
</feature>
<proteinExistence type="predicted"/>
<dbReference type="OrthoDB" id="2745780at2759"/>
<dbReference type="Pfam" id="PF12937">
    <property type="entry name" value="F-box-like"/>
    <property type="match status" value="1"/>
</dbReference>
<dbReference type="InterPro" id="IPR001810">
    <property type="entry name" value="F-box_dom"/>
</dbReference>
<accession>A0A2R6S793</accession>
<dbReference type="CDD" id="cd09917">
    <property type="entry name" value="F-box_SF"/>
    <property type="match status" value="1"/>
</dbReference>
<evidence type="ECO:0000313" key="2">
    <source>
        <dbReference type="EMBL" id="PSS38146.1"/>
    </source>
</evidence>
<sequence length="105" mass="12124">MDSLPVELAYAIFAQLKARKKNKQDLASCSLVSRRWRQITLPQLFEKLRITYRVHDYSKEACPAESEGKSHILCNETNDADLYLRLAQEFEAHHHTSFCPDLSDA</sequence>
<evidence type="ECO:0000259" key="1">
    <source>
        <dbReference type="Pfam" id="PF12937"/>
    </source>
</evidence>
<dbReference type="Gene3D" id="1.20.1280.50">
    <property type="match status" value="1"/>
</dbReference>
<dbReference type="AlphaFoldDB" id="A0A2R6S793"/>
<dbReference type="Proteomes" id="UP000186601">
    <property type="component" value="Unassembled WGS sequence"/>
</dbReference>
<gene>
    <name evidence="2" type="ORF">PHLCEN_2v6</name>
</gene>